<dbReference type="Pfam" id="PF13370">
    <property type="entry name" value="Fer4_13"/>
    <property type="match status" value="1"/>
</dbReference>
<keyword evidence="7" id="KW-0003">3Fe-4S</keyword>
<evidence type="ECO:0000256" key="6">
    <source>
        <dbReference type="ARBA" id="ARBA00023014"/>
    </source>
</evidence>
<comment type="cofactor">
    <cofactor evidence="1">
        <name>[3Fe-4S] cluster</name>
        <dbReference type="ChEBI" id="CHEBI:21137"/>
    </cofactor>
</comment>
<dbReference type="Gene3D" id="3.30.70.20">
    <property type="match status" value="1"/>
</dbReference>
<reference evidence="9 10" key="1">
    <citation type="submission" date="2024-01" db="EMBL/GenBank/DDBJ databases">
        <title>Genome insights into Plantactinospora sonchi sp. nov.</title>
        <authorList>
            <person name="Wang L."/>
        </authorList>
    </citation>
    <scope>NUCLEOTIDE SEQUENCE [LARGE SCALE GENOMIC DNA]</scope>
    <source>
        <strain evidence="9 10">NEAU-QY2</strain>
    </source>
</reference>
<evidence type="ECO:0000256" key="5">
    <source>
        <dbReference type="ARBA" id="ARBA00023004"/>
    </source>
</evidence>
<dbReference type="SUPFAM" id="SSF54862">
    <property type="entry name" value="4Fe-4S ferredoxins"/>
    <property type="match status" value="1"/>
</dbReference>
<keyword evidence="10" id="KW-1185">Reference proteome</keyword>
<sequence length="89" mass="9135">MIQVTADPTRCVGAGQCVLAEPSVFDQNEDDGTVIVLDNAPTDEQTISQVRQAIHLCPSRALALAEQPAPARTDAPRAPAGDDAGGAAP</sequence>
<feature type="region of interest" description="Disordered" evidence="8">
    <location>
        <begin position="65"/>
        <end position="89"/>
    </location>
</feature>
<feature type="compositionally biased region" description="Low complexity" evidence="8">
    <location>
        <begin position="68"/>
        <end position="89"/>
    </location>
</feature>
<keyword evidence="2" id="KW-0813">Transport</keyword>
<keyword evidence="4" id="KW-0249">Electron transport</keyword>
<dbReference type="PANTHER" id="PTHR36923">
    <property type="entry name" value="FERREDOXIN"/>
    <property type="match status" value="1"/>
</dbReference>
<evidence type="ECO:0000256" key="1">
    <source>
        <dbReference type="ARBA" id="ARBA00001927"/>
    </source>
</evidence>
<evidence type="ECO:0000256" key="8">
    <source>
        <dbReference type="SAM" id="MobiDB-lite"/>
    </source>
</evidence>
<evidence type="ECO:0000256" key="3">
    <source>
        <dbReference type="ARBA" id="ARBA00022723"/>
    </source>
</evidence>
<protein>
    <submittedName>
        <fullName evidence="9">Ferredoxin</fullName>
    </submittedName>
</protein>
<evidence type="ECO:0000256" key="7">
    <source>
        <dbReference type="ARBA" id="ARBA00023291"/>
    </source>
</evidence>
<comment type="caution">
    <text evidence="9">The sequence shown here is derived from an EMBL/GenBank/DDBJ whole genome shotgun (WGS) entry which is preliminary data.</text>
</comment>
<gene>
    <name evidence="9" type="ORF">V1633_30520</name>
</gene>
<accession>A0ABU7S316</accession>
<keyword evidence="5" id="KW-0408">Iron</keyword>
<dbReference type="PANTHER" id="PTHR36923:SF3">
    <property type="entry name" value="FERREDOXIN"/>
    <property type="match status" value="1"/>
</dbReference>
<organism evidence="9 10">
    <name type="scientific">Plantactinospora sonchi</name>
    <dbReference type="NCBI Taxonomy" id="1544735"/>
    <lineage>
        <taxon>Bacteria</taxon>
        <taxon>Bacillati</taxon>
        <taxon>Actinomycetota</taxon>
        <taxon>Actinomycetes</taxon>
        <taxon>Micromonosporales</taxon>
        <taxon>Micromonosporaceae</taxon>
        <taxon>Plantactinospora</taxon>
    </lineage>
</organism>
<dbReference type="Proteomes" id="UP001332243">
    <property type="component" value="Unassembled WGS sequence"/>
</dbReference>
<dbReference type="EMBL" id="JAZGQK010000031">
    <property type="protein sequence ID" value="MEE6262824.1"/>
    <property type="molecule type" value="Genomic_DNA"/>
</dbReference>
<evidence type="ECO:0000313" key="10">
    <source>
        <dbReference type="Proteomes" id="UP001332243"/>
    </source>
</evidence>
<dbReference type="InterPro" id="IPR051269">
    <property type="entry name" value="Fe-S_cluster_ET"/>
</dbReference>
<name>A0ABU7S316_9ACTN</name>
<keyword evidence="3" id="KW-0479">Metal-binding</keyword>
<evidence type="ECO:0000313" key="9">
    <source>
        <dbReference type="EMBL" id="MEE6262824.1"/>
    </source>
</evidence>
<evidence type="ECO:0000256" key="4">
    <source>
        <dbReference type="ARBA" id="ARBA00022982"/>
    </source>
</evidence>
<proteinExistence type="predicted"/>
<evidence type="ECO:0000256" key="2">
    <source>
        <dbReference type="ARBA" id="ARBA00022448"/>
    </source>
</evidence>
<keyword evidence="6" id="KW-0411">Iron-sulfur</keyword>